<dbReference type="InterPro" id="IPR001077">
    <property type="entry name" value="COMT_C"/>
</dbReference>
<keyword evidence="2" id="KW-0808">Transferase</keyword>
<evidence type="ECO:0000313" key="8">
    <source>
        <dbReference type="Proteomes" id="UP000197174"/>
    </source>
</evidence>
<reference evidence="7 8" key="1">
    <citation type="submission" date="2017-03" db="EMBL/GenBank/DDBJ databases">
        <title>Whole genome sequence of Micromonospora wenchangensis, isolated from mangrove soil.</title>
        <authorList>
            <person name="Yang H."/>
        </authorList>
    </citation>
    <scope>NUCLEOTIDE SEQUENCE [LARGE SCALE GENOMIC DNA]</scope>
    <source>
        <strain evidence="7 8">CCTCC AA 2012002</strain>
    </source>
</reference>
<dbReference type="InterPro" id="IPR036390">
    <property type="entry name" value="WH_DNA-bd_sf"/>
</dbReference>
<dbReference type="Gene3D" id="3.40.50.150">
    <property type="entry name" value="Vaccinia Virus protein VP39"/>
    <property type="match status" value="1"/>
</dbReference>
<dbReference type="InterPro" id="IPR036388">
    <property type="entry name" value="WH-like_DNA-bd_sf"/>
</dbReference>
<dbReference type="OrthoDB" id="3804952at2"/>
<evidence type="ECO:0000259" key="5">
    <source>
        <dbReference type="Pfam" id="PF00891"/>
    </source>
</evidence>
<dbReference type="PROSITE" id="PS51683">
    <property type="entry name" value="SAM_OMT_II"/>
    <property type="match status" value="1"/>
</dbReference>
<feature type="domain" description="O-methyltransferase dimerisation" evidence="6">
    <location>
        <begin position="17"/>
        <end position="86"/>
    </location>
</feature>
<feature type="active site" description="Proton acceptor" evidence="4">
    <location>
        <position position="244"/>
    </location>
</feature>
<dbReference type="InterPro" id="IPR012967">
    <property type="entry name" value="COMT_dimerisation"/>
</dbReference>
<evidence type="ECO:0000313" key="7">
    <source>
        <dbReference type="EMBL" id="OWV11560.1"/>
    </source>
</evidence>
<proteinExistence type="predicted"/>
<dbReference type="PANTHER" id="PTHR43712">
    <property type="entry name" value="PUTATIVE (AFU_ORTHOLOGUE AFUA_4G14580)-RELATED"/>
    <property type="match status" value="1"/>
</dbReference>
<dbReference type="InterPro" id="IPR029063">
    <property type="entry name" value="SAM-dependent_MTases_sf"/>
</dbReference>
<dbReference type="RefSeq" id="WP_088642481.1">
    <property type="nucleotide sequence ID" value="NZ_MZMV01000005.1"/>
</dbReference>
<evidence type="ECO:0000256" key="3">
    <source>
        <dbReference type="ARBA" id="ARBA00022691"/>
    </source>
</evidence>
<name>A0A2D0AXC0_9ACTN</name>
<evidence type="ECO:0000256" key="4">
    <source>
        <dbReference type="PIRSR" id="PIRSR005739-1"/>
    </source>
</evidence>
<dbReference type="PIRSF" id="PIRSF005739">
    <property type="entry name" value="O-mtase"/>
    <property type="match status" value="1"/>
</dbReference>
<comment type="caution">
    <text evidence="7">The sequence shown here is derived from an EMBL/GenBank/DDBJ whole genome shotgun (WGS) entry which is preliminary data.</text>
</comment>
<dbReference type="SUPFAM" id="SSF53335">
    <property type="entry name" value="S-adenosyl-L-methionine-dependent methyltransferases"/>
    <property type="match status" value="1"/>
</dbReference>
<dbReference type="Pfam" id="PF00891">
    <property type="entry name" value="Methyltransf_2"/>
    <property type="match status" value="1"/>
</dbReference>
<evidence type="ECO:0000256" key="2">
    <source>
        <dbReference type="ARBA" id="ARBA00022679"/>
    </source>
</evidence>
<dbReference type="InterPro" id="IPR016461">
    <property type="entry name" value="COMT-like"/>
</dbReference>
<dbReference type="SUPFAM" id="SSF46785">
    <property type="entry name" value="Winged helix' DNA-binding domain"/>
    <property type="match status" value="1"/>
</dbReference>
<dbReference type="Pfam" id="PF08100">
    <property type="entry name" value="Dimerisation"/>
    <property type="match status" value="1"/>
</dbReference>
<dbReference type="Proteomes" id="UP000197174">
    <property type="component" value="Unassembled WGS sequence"/>
</dbReference>
<dbReference type="EMBL" id="MZMV01000005">
    <property type="protein sequence ID" value="OWV11560.1"/>
    <property type="molecule type" value="Genomic_DNA"/>
</dbReference>
<dbReference type="GO" id="GO:0032259">
    <property type="term" value="P:methylation"/>
    <property type="evidence" value="ECO:0007669"/>
    <property type="project" value="UniProtKB-KW"/>
</dbReference>
<dbReference type="PANTHER" id="PTHR43712:SF2">
    <property type="entry name" value="O-METHYLTRANSFERASE CICE"/>
    <property type="match status" value="1"/>
</dbReference>
<sequence length="336" mass="36775">MDAEKSAAFLLDEGLRYVFSGALRVAAQTGVADHLTDGPRTVEHLATRTATQADGLRRVLRLLATRGIFHEDAAGRFHLTPLGEALRSDCPTSVREAMVFVTNPTFWQPVGQLGSAVSTGVPAVEQIFGRPLFDYLAANPEAAAEFDPGMAQYSQLESRGFATIYDFADTGVLVDVGGGRGRLLLEVLRRHAGWRGVLFDQHHVVARHELATLGADHRWTAVPGDFFDEVPAGGDVYALQYILHDWDDERCVRILRNCRRAMNPDGRVVALDTVLPDGDAAHPGKSIDLVILASFTGRERTRTQFAALFEAAGLRLTRVIAKPEPGWLSIIEGRPR</sequence>
<feature type="domain" description="O-methyltransferase C-terminal" evidence="5">
    <location>
        <begin position="112"/>
        <end position="314"/>
    </location>
</feature>
<dbReference type="CDD" id="cd02440">
    <property type="entry name" value="AdoMet_MTases"/>
    <property type="match status" value="1"/>
</dbReference>
<dbReference type="GO" id="GO:0008171">
    <property type="term" value="F:O-methyltransferase activity"/>
    <property type="evidence" value="ECO:0007669"/>
    <property type="project" value="InterPro"/>
</dbReference>
<dbReference type="GO" id="GO:0046983">
    <property type="term" value="F:protein dimerization activity"/>
    <property type="evidence" value="ECO:0007669"/>
    <property type="project" value="InterPro"/>
</dbReference>
<gene>
    <name evidence="7" type="ORF">B5D80_04530</name>
</gene>
<organism evidence="7 8">
    <name type="scientific">Micromonospora wenchangensis</name>
    <dbReference type="NCBI Taxonomy" id="1185415"/>
    <lineage>
        <taxon>Bacteria</taxon>
        <taxon>Bacillati</taxon>
        <taxon>Actinomycetota</taxon>
        <taxon>Actinomycetes</taxon>
        <taxon>Micromonosporales</taxon>
        <taxon>Micromonosporaceae</taxon>
        <taxon>Micromonospora</taxon>
    </lineage>
</organism>
<accession>A0A2D0AXC0</accession>
<keyword evidence="1" id="KW-0489">Methyltransferase</keyword>
<dbReference type="Gene3D" id="1.10.10.10">
    <property type="entry name" value="Winged helix-like DNA-binding domain superfamily/Winged helix DNA-binding domain"/>
    <property type="match status" value="1"/>
</dbReference>
<keyword evidence="8" id="KW-1185">Reference proteome</keyword>
<dbReference type="AlphaFoldDB" id="A0A2D0AXC0"/>
<keyword evidence="3" id="KW-0949">S-adenosyl-L-methionine</keyword>
<protein>
    <submittedName>
        <fullName evidence="7">Uncharacterized protein</fullName>
    </submittedName>
</protein>
<evidence type="ECO:0000256" key="1">
    <source>
        <dbReference type="ARBA" id="ARBA00022603"/>
    </source>
</evidence>
<evidence type="ECO:0000259" key="6">
    <source>
        <dbReference type="Pfam" id="PF08100"/>
    </source>
</evidence>